<feature type="region of interest" description="Disordered" evidence="5">
    <location>
        <begin position="281"/>
        <end position="303"/>
    </location>
</feature>
<evidence type="ECO:0000256" key="2">
    <source>
        <dbReference type="ARBA" id="ARBA00023015"/>
    </source>
</evidence>
<dbReference type="InterPro" id="IPR036390">
    <property type="entry name" value="WH_DNA-bd_sf"/>
</dbReference>
<dbReference type="GO" id="GO:0003700">
    <property type="term" value="F:DNA-binding transcription factor activity"/>
    <property type="evidence" value="ECO:0007669"/>
    <property type="project" value="InterPro"/>
</dbReference>
<feature type="compositionally biased region" description="Pro residues" evidence="5">
    <location>
        <begin position="283"/>
        <end position="292"/>
    </location>
</feature>
<evidence type="ECO:0000256" key="1">
    <source>
        <dbReference type="ARBA" id="ARBA00009437"/>
    </source>
</evidence>
<gene>
    <name evidence="7" type="ORF">GCM10010123_36530</name>
</gene>
<evidence type="ECO:0000313" key="7">
    <source>
        <dbReference type="EMBL" id="GGK03296.1"/>
    </source>
</evidence>
<dbReference type="Proteomes" id="UP000649739">
    <property type="component" value="Unassembled WGS sequence"/>
</dbReference>
<dbReference type="PANTHER" id="PTHR30346">
    <property type="entry name" value="TRANSCRIPTIONAL DUAL REGULATOR HCAR-RELATED"/>
    <property type="match status" value="1"/>
</dbReference>
<comment type="caution">
    <text evidence="7">The sequence shown here is derived from an EMBL/GenBank/DDBJ whole genome shotgun (WGS) entry which is preliminary data.</text>
</comment>
<keyword evidence="4" id="KW-0804">Transcription</keyword>
<dbReference type="Gene3D" id="3.40.190.10">
    <property type="entry name" value="Periplasmic binding protein-like II"/>
    <property type="match status" value="2"/>
</dbReference>
<dbReference type="PROSITE" id="PS50931">
    <property type="entry name" value="HTH_LYSR"/>
    <property type="match status" value="1"/>
</dbReference>
<dbReference type="Pfam" id="PF03466">
    <property type="entry name" value="LysR_substrate"/>
    <property type="match status" value="1"/>
</dbReference>
<organism evidence="7 8">
    <name type="scientific">Pilimelia anulata</name>
    <dbReference type="NCBI Taxonomy" id="53371"/>
    <lineage>
        <taxon>Bacteria</taxon>
        <taxon>Bacillati</taxon>
        <taxon>Actinomycetota</taxon>
        <taxon>Actinomycetes</taxon>
        <taxon>Micromonosporales</taxon>
        <taxon>Micromonosporaceae</taxon>
        <taxon>Pilimelia</taxon>
    </lineage>
</organism>
<dbReference type="FunFam" id="1.10.10.10:FF:000001">
    <property type="entry name" value="LysR family transcriptional regulator"/>
    <property type="match status" value="1"/>
</dbReference>
<reference evidence="7" key="2">
    <citation type="submission" date="2020-09" db="EMBL/GenBank/DDBJ databases">
        <authorList>
            <person name="Sun Q."/>
            <person name="Ohkuma M."/>
        </authorList>
    </citation>
    <scope>NUCLEOTIDE SEQUENCE</scope>
    <source>
        <strain evidence="7">JCM 3090</strain>
    </source>
</reference>
<dbReference type="Gene3D" id="1.10.10.10">
    <property type="entry name" value="Winged helix-like DNA-binding domain superfamily/Winged helix DNA-binding domain"/>
    <property type="match status" value="1"/>
</dbReference>
<keyword evidence="2" id="KW-0805">Transcription regulation</keyword>
<reference evidence="7" key="1">
    <citation type="journal article" date="2014" name="Int. J. Syst. Evol. Microbiol.">
        <title>Complete genome sequence of Corynebacterium casei LMG S-19264T (=DSM 44701T), isolated from a smear-ripened cheese.</title>
        <authorList>
            <consortium name="US DOE Joint Genome Institute (JGI-PGF)"/>
            <person name="Walter F."/>
            <person name="Albersmeier A."/>
            <person name="Kalinowski J."/>
            <person name="Ruckert C."/>
        </authorList>
    </citation>
    <scope>NUCLEOTIDE SEQUENCE</scope>
    <source>
        <strain evidence="7">JCM 3090</strain>
    </source>
</reference>
<evidence type="ECO:0000313" key="8">
    <source>
        <dbReference type="Proteomes" id="UP000649739"/>
    </source>
</evidence>
<name>A0A8J3BEQ0_9ACTN</name>
<evidence type="ECO:0000259" key="6">
    <source>
        <dbReference type="PROSITE" id="PS50931"/>
    </source>
</evidence>
<dbReference type="GO" id="GO:0032993">
    <property type="term" value="C:protein-DNA complex"/>
    <property type="evidence" value="ECO:0007669"/>
    <property type="project" value="TreeGrafter"/>
</dbReference>
<keyword evidence="8" id="KW-1185">Reference proteome</keyword>
<dbReference type="InterPro" id="IPR036388">
    <property type="entry name" value="WH-like_DNA-bd_sf"/>
</dbReference>
<dbReference type="SUPFAM" id="SSF46785">
    <property type="entry name" value="Winged helix' DNA-binding domain"/>
    <property type="match status" value="1"/>
</dbReference>
<keyword evidence="3" id="KW-0238">DNA-binding</keyword>
<protein>
    <submittedName>
        <fullName evidence="7">LysR family transcriptional regulator</fullName>
    </submittedName>
</protein>
<dbReference type="EMBL" id="BMQB01000008">
    <property type="protein sequence ID" value="GGK03296.1"/>
    <property type="molecule type" value="Genomic_DNA"/>
</dbReference>
<dbReference type="InterPro" id="IPR005119">
    <property type="entry name" value="LysR_subst-bd"/>
</dbReference>
<feature type="domain" description="HTH lysR-type" evidence="6">
    <location>
        <begin position="1"/>
        <end position="56"/>
    </location>
</feature>
<evidence type="ECO:0000256" key="4">
    <source>
        <dbReference type="ARBA" id="ARBA00023163"/>
    </source>
</evidence>
<dbReference type="GO" id="GO:0003677">
    <property type="term" value="F:DNA binding"/>
    <property type="evidence" value="ECO:0007669"/>
    <property type="project" value="UniProtKB-KW"/>
</dbReference>
<evidence type="ECO:0000256" key="3">
    <source>
        <dbReference type="ARBA" id="ARBA00023125"/>
    </source>
</evidence>
<dbReference type="InterPro" id="IPR000847">
    <property type="entry name" value="LysR_HTH_N"/>
</dbReference>
<dbReference type="Pfam" id="PF00126">
    <property type="entry name" value="HTH_1"/>
    <property type="match status" value="1"/>
</dbReference>
<evidence type="ECO:0000256" key="5">
    <source>
        <dbReference type="SAM" id="MobiDB-lite"/>
    </source>
</evidence>
<dbReference type="SUPFAM" id="SSF53850">
    <property type="entry name" value="Periplasmic binding protein-like II"/>
    <property type="match status" value="1"/>
</dbReference>
<dbReference type="AlphaFoldDB" id="A0A8J3BEQ0"/>
<proteinExistence type="inferred from homology"/>
<dbReference type="PRINTS" id="PR00039">
    <property type="entry name" value="HTHLYSR"/>
</dbReference>
<accession>A0A8J3BEQ0</accession>
<comment type="similarity">
    <text evidence="1">Belongs to the LysR transcriptional regulatory family.</text>
</comment>
<sequence length="303" mass="33050">MRHVQSFIAVVDSGTFTDAATALGVSQAAVSRSISALETALGVRLLQRTTRHVELTAAGHRVVARARRILDEVHHLQQSVEDTDTELRIGYAWSALGRHTRILQRQWAAAHPHVPLVFVHANTPTSGLSEATADIAVIRRPLQDSRFDTALVGVEARYAAVATDSPLARRRSLMLADLARYTVAIECRTGTTTLELWHRESTPVATRVTHGVDEWLTLIAAGQAVGMTSEATVNQHPRPGIAYRVVRNVPPIPVRLAWWRDDPPPRLSELIALIRTSYGRIPQAPPGAPPPAAVREPGEPTPA</sequence>
<dbReference type="PANTHER" id="PTHR30346:SF28">
    <property type="entry name" value="HTH-TYPE TRANSCRIPTIONAL REGULATOR CYNR"/>
    <property type="match status" value="1"/>
</dbReference>